<protein>
    <submittedName>
        <fullName evidence="1">Uncharacterized protein</fullName>
    </submittedName>
</protein>
<evidence type="ECO:0000313" key="1">
    <source>
        <dbReference type="EMBL" id="JAD17752.1"/>
    </source>
</evidence>
<dbReference type="AlphaFoldDB" id="A0A0A8Y234"/>
<name>A0A0A8Y234_ARUDO</name>
<accession>A0A0A8Y234</accession>
<reference evidence="1" key="2">
    <citation type="journal article" date="2015" name="Data Brief">
        <title>Shoot transcriptome of the giant reed, Arundo donax.</title>
        <authorList>
            <person name="Barrero R.A."/>
            <person name="Guerrero F.D."/>
            <person name="Moolhuijzen P."/>
            <person name="Goolsby J.A."/>
            <person name="Tidwell J."/>
            <person name="Bellgard S.E."/>
            <person name="Bellgard M.I."/>
        </authorList>
    </citation>
    <scope>NUCLEOTIDE SEQUENCE</scope>
    <source>
        <tissue evidence="1">Shoot tissue taken approximately 20 cm above the soil surface</tissue>
    </source>
</reference>
<reference evidence="1" key="1">
    <citation type="submission" date="2014-09" db="EMBL/GenBank/DDBJ databases">
        <authorList>
            <person name="Magalhaes I.L.F."/>
            <person name="Oliveira U."/>
            <person name="Santos F.R."/>
            <person name="Vidigal T.H.D.A."/>
            <person name="Brescovit A.D."/>
            <person name="Santos A.J."/>
        </authorList>
    </citation>
    <scope>NUCLEOTIDE SEQUENCE</scope>
    <source>
        <tissue evidence="1">Shoot tissue taken approximately 20 cm above the soil surface</tissue>
    </source>
</reference>
<proteinExistence type="predicted"/>
<organism evidence="1">
    <name type="scientific">Arundo donax</name>
    <name type="common">Giant reed</name>
    <name type="synonym">Donax arundinaceus</name>
    <dbReference type="NCBI Taxonomy" id="35708"/>
    <lineage>
        <taxon>Eukaryota</taxon>
        <taxon>Viridiplantae</taxon>
        <taxon>Streptophyta</taxon>
        <taxon>Embryophyta</taxon>
        <taxon>Tracheophyta</taxon>
        <taxon>Spermatophyta</taxon>
        <taxon>Magnoliopsida</taxon>
        <taxon>Liliopsida</taxon>
        <taxon>Poales</taxon>
        <taxon>Poaceae</taxon>
        <taxon>PACMAD clade</taxon>
        <taxon>Arundinoideae</taxon>
        <taxon>Arundineae</taxon>
        <taxon>Arundo</taxon>
    </lineage>
</organism>
<dbReference type="EMBL" id="GBRH01280143">
    <property type="protein sequence ID" value="JAD17752.1"/>
    <property type="molecule type" value="Transcribed_RNA"/>
</dbReference>
<sequence length="45" mass="5375">MKVWNRISERKNEEGLGLSWNCCQLRFCWMYSQLKICIVLPGLLD</sequence>